<comment type="caution">
    <text evidence="1">The sequence shown here is derived from an EMBL/GenBank/DDBJ whole genome shotgun (WGS) entry which is preliminary data.</text>
</comment>
<dbReference type="AlphaFoldDB" id="X1J664"/>
<evidence type="ECO:0000313" key="1">
    <source>
        <dbReference type="EMBL" id="GAH73844.1"/>
    </source>
</evidence>
<reference evidence="1" key="1">
    <citation type="journal article" date="2014" name="Front. Microbiol.">
        <title>High frequency of phylogenetically diverse reductive dehalogenase-homologous genes in deep subseafloor sedimentary metagenomes.</title>
        <authorList>
            <person name="Kawai M."/>
            <person name="Futagami T."/>
            <person name="Toyoda A."/>
            <person name="Takaki Y."/>
            <person name="Nishi S."/>
            <person name="Hori S."/>
            <person name="Arai W."/>
            <person name="Tsubouchi T."/>
            <person name="Morono Y."/>
            <person name="Uchiyama I."/>
            <person name="Ito T."/>
            <person name="Fujiyama A."/>
            <person name="Inagaki F."/>
            <person name="Takami H."/>
        </authorList>
    </citation>
    <scope>NUCLEOTIDE SEQUENCE</scope>
    <source>
        <strain evidence="1">Expedition CK06-06</strain>
    </source>
</reference>
<dbReference type="EMBL" id="BARU01030037">
    <property type="protein sequence ID" value="GAH73844.1"/>
    <property type="molecule type" value="Genomic_DNA"/>
</dbReference>
<feature type="non-terminal residue" evidence="1">
    <location>
        <position position="1"/>
    </location>
</feature>
<feature type="non-terminal residue" evidence="1">
    <location>
        <position position="265"/>
    </location>
</feature>
<accession>X1J664</accession>
<organism evidence="1">
    <name type="scientific">marine sediment metagenome</name>
    <dbReference type="NCBI Taxonomy" id="412755"/>
    <lineage>
        <taxon>unclassified sequences</taxon>
        <taxon>metagenomes</taxon>
        <taxon>ecological metagenomes</taxon>
    </lineage>
</organism>
<proteinExistence type="predicted"/>
<name>X1J664_9ZZZZ</name>
<sequence>PVGTPRWACREDATTHASFMLAGSWIGANSHDVKVIEKLSRQDYRAVETLLQSAQIPEGPWIHRGQEWLCASRQFVWRQLAGKITETMLVDFHAVVRDVLGEEDPSLQLPLEQRNMAEILGKARKYSRSLRRGLVDAVARLATLRADGQKWADRIVQTLLDPEHPRAFERWLSLADVFSEIAEASPNVFFNTLEEMLKRNDAVRFFQDREANDVLFSPTSAHVFLLWALERLAWQNEHFSRVLGILARLAEIDPGGKTSNRPMNS</sequence>
<protein>
    <submittedName>
        <fullName evidence="1">Uncharacterized protein</fullName>
    </submittedName>
</protein>
<gene>
    <name evidence="1" type="ORF">S03H2_47717</name>
</gene>